<feature type="non-terminal residue" evidence="2">
    <location>
        <position position="1"/>
    </location>
</feature>
<feature type="non-terminal residue" evidence="2">
    <location>
        <position position="48"/>
    </location>
</feature>
<proteinExistence type="predicted"/>
<sequence length="48" mass="5205">APPRLPRHARHHARRRPHDGRGDATPAAAPPHAERRVDRAGHAPAGRA</sequence>
<accession>A0A6J4LG42</accession>
<reference evidence="2" key="1">
    <citation type="submission" date="2020-02" db="EMBL/GenBank/DDBJ databases">
        <authorList>
            <person name="Meier V. D."/>
        </authorList>
    </citation>
    <scope>NUCLEOTIDE SEQUENCE</scope>
    <source>
        <strain evidence="2">AVDCRST_MAG11</strain>
    </source>
</reference>
<feature type="compositionally biased region" description="Basic and acidic residues" evidence="1">
    <location>
        <begin position="32"/>
        <end position="41"/>
    </location>
</feature>
<name>A0A6J4LG42_9BACT</name>
<evidence type="ECO:0000256" key="1">
    <source>
        <dbReference type="SAM" id="MobiDB-lite"/>
    </source>
</evidence>
<evidence type="ECO:0000313" key="2">
    <source>
        <dbReference type="EMBL" id="CAA9331848.1"/>
    </source>
</evidence>
<dbReference type="EMBL" id="CADCTU010000566">
    <property type="protein sequence ID" value="CAA9331848.1"/>
    <property type="molecule type" value="Genomic_DNA"/>
</dbReference>
<protein>
    <submittedName>
        <fullName evidence="2">Uncharacterized protein</fullName>
    </submittedName>
</protein>
<dbReference type="AlphaFoldDB" id="A0A6J4LG42"/>
<feature type="region of interest" description="Disordered" evidence="1">
    <location>
        <begin position="1"/>
        <end position="48"/>
    </location>
</feature>
<gene>
    <name evidence="2" type="ORF">AVDCRST_MAG11-2512</name>
</gene>
<organism evidence="2">
    <name type="scientific">uncultured Gemmatimonadaceae bacterium</name>
    <dbReference type="NCBI Taxonomy" id="246130"/>
    <lineage>
        <taxon>Bacteria</taxon>
        <taxon>Pseudomonadati</taxon>
        <taxon>Gemmatimonadota</taxon>
        <taxon>Gemmatimonadia</taxon>
        <taxon>Gemmatimonadales</taxon>
        <taxon>Gemmatimonadaceae</taxon>
        <taxon>environmental samples</taxon>
    </lineage>
</organism>
<feature type="compositionally biased region" description="Basic residues" evidence="1">
    <location>
        <begin position="1"/>
        <end position="18"/>
    </location>
</feature>